<dbReference type="STRING" id="1123402.SAMN02583745_01914"/>
<dbReference type="InterPro" id="IPR001387">
    <property type="entry name" value="Cro/C1-type_HTH"/>
</dbReference>
<organism evidence="2 3">
    <name type="scientific">Thorsellia anophelis DSM 18579</name>
    <dbReference type="NCBI Taxonomy" id="1123402"/>
    <lineage>
        <taxon>Bacteria</taxon>
        <taxon>Pseudomonadati</taxon>
        <taxon>Pseudomonadota</taxon>
        <taxon>Gammaproteobacteria</taxon>
        <taxon>Enterobacterales</taxon>
        <taxon>Thorselliaceae</taxon>
        <taxon>Thorsellia</taxon>
    </lineage>
</organism>
<protein>
    <submittedName>
        <fullName evidence="2">Putative transcriptional regulator</fullName>
    </submittedName>
</protein>
<sequence length="70" mass="7503">MNNLKQIRKAIGLSQCALSKSIGVTQGAIGHYEAGRRSPDLQTCRAIVEELNSRGASCSLDDVFPPLSTQ</sequence>
<proteinExistence type="predicted"/>
<dbReference type="OrthoDB" id="6877645at2"/>
<dbReference type="RefSeq" id="WP_093320241.1">
    <property type="nucleotide sequence ID" value="NZ_FOHV01000014.1"/>
</dbReference>
<feature type="domain" description="HTH cro/C1-type" evidence="1">
    <location>
        <begin position="4"/>
        <end position="58"/>
    </location>
</feature>
<evidence type="ECO:0000259" key="1">
    <source>
        <dbReference type="PROSITE" id="PS50943"/>
    </source>
</evidence>
<evidence type="ECO:0000313" key="3">
    <source>
        <dbReference type="Proteomes" id="UP000242642"/>
    </source>
</evidence>
<dbReference type="Pfam" id="PF01381">
    <property type="entry name" value="HTH_3"/>
    <property type="match status" value="1"/>
</dbReference>
<gene>
    <name evidence="2" type="ORF">SAMN02583745_01914</name>
</gene>
<name>A0A1I0D9M3_9GAMM</name>
<dbReference type="InterPro" id="IPR010982">
    <property type="entry name" value="Lambda_DNA-bd_dom_sf"/>
</dbReference>
<dbReference type="SUPFAM" id="SSF47413">
    <property type="entry name" value="lambda repressor-like DNA-binding domains"/>
    <property type="match status" value="1"/>
</dbReference>
<evidence type="ECO:0000313" key="2">
    <source>
        <dbReference type="EMBL" id="SET28948.1"/>
    </source>
</evidence>
<keyword evidence="3" id="KW-1185">Reference proteome</keyword>
<reference evidence="3" key="1">
    <citation type="submission" date="2016-10" db="EMBL/GenBank/DDBJ databases">
        <authorList>
            <person name="Varghese N."/>
            <person name="Submissions S."/>
        </authorList>
    </citation>
    <scope>NUCLEOTIDE SEQUENCE [LARGE SCALE GENOMIC DNA]</scope>
    <source>
        <strain evidence="3">DSM 18579</strain>
    </source>
</reference>
<dbReference type="Proteomes" id="UP000242642">
    <property type="component" value="Unassembled WGS sequence"/>
</dbReference>
<dbReference type="SMART" id="SM00530">
    <property type="entry name" value="HTH_XRE"/>
    <property type="match status" value="1"/>
</dbReference>
<dbReference type="GO" id="GO:0003677">
    <property type="term" value="F:DNA binding"/>
    <property type="evidence" value="ECO:0007669"/>
    <property type="project" value="InterPro"/>
</dbReference>
<dbReference type="Gene3D" id="1.10.260.40">
    <property type="entry name" value="lambda repressor-like DNA-binding domains"/>
    <property type="match status" value="1"/>
</dbReference>
<dbReference type="AlphaFoldDB" id="A0A1I0D9M3"/>
<dbReference type="EMBL" id="FOHV01000014">
    <property type="protein sequence ID" value="SET28948.1"/>
    <property type="molecule type" value="Genomic_DNA"/>
</dbReference>
<accession>A0A1I0D9M3</accession>
<dbReference type="CDD" id="cd00093">
    <property type="entry name" value="HTH_XRE"/>
    <property type="match status" value="1"/>
</dbReference>
<dbReference type="PROSITE" id="PS50943">
    <property type="entry name" value="HTH_CROC1"/>
    <property type="match status" value="1"/>
</dbReference>